<dbReference type="Pfam" id="PF12762">
    <property type="entry name" value="DDE_Tnp_IS1595"/>
    <property type="match status" value="1"/>
</dbReference>
<name>A0A0F9GKU5_9ZZZZ</name>
<gene>
    <name evidence="2" type="ORF">LCGC14_2108900</name>
</gene>
<sequence length="315" mass="36411">MEDYPRTLSEFEARFSKEEACLDYLFQLRFPDGYLCPRCGHTKGWRVRLTLIECASCSYQTSMTAGTIFHRTRKPLTMWFRLIWWVTSLKTGVSALGMQRVLGLTSYETAWTWLHKLRRAMVRPGRDLLFGRVEVDETYLGASEEGLRGRKTEKKALIVIAAQEDGKAIGRIRMRRIQDASANSLEPFIEESIEPGSVVHTDGWEGYAGLKEKGYHHDVTVLAKHKESALGLLPRVHQVVGLLKTWLAGTLHGGVSHEHLDYYLDEFTFRFNRRTSKSRGKLFYRLVQQAVQVDPVPYKVMVKHVRERRNRDHKI</sequence>
<protein>
    <recommendedName>
        <fullName evidence="1">ISXO2-like transposase domain-containing protein</fullName>
    </recommendedName>
</protein>
<comment type="caution">
    <text evidence="2">The sequence shown here is derived from an EMBL/GenBank/DDBJ whole genome shotgun (WGS) entry which is preliminary data.</text>
</comment>
<evidence type="ECO:0000313" key="2">
    <source>
        <dbReference type="EMBL" id="KKL70040.1"/>
    </source>
</evidence>
<dbReference type="PANTHER" id="PTHR47163">
    <property type="entry name" value="DDE_TNP_IS1595 DOMAIN-CONTAINING PROTEIN"/>
    <property type="match status" value="1"/>
</dbReference>
<proteinExistence type="predicted"/>
<dbReference type="InterPro" id="IPR053164">
    <property type="entry name" value="IS1016-like_transposase"/>
</dbReference>
<dbReference type="InterPro" id="IPR024442">
    <property type="entry name" value="Transposase_Zn_ribbon"/>
</dbReference>
<dbReference type="InterPro" id="IPR024445">
    <property type="entry name" value="Tnp_ISXO2-like"/>
</dbReference>
<dbReference type="Pfam" id="PF12760">
    <property type="entry name" value="Zn_ribbon_IS1595"/>
    <property type="match status" value="1"/>
</dbReference>
<feature type="domain" description="ISXO2-like transposase" evidence="1">
    <location>
        <begin position="128"/>
        <end position="272"/>
    </location>
</feature>
<organism evidence="2">
    <name type="scientific">marine sediment metagenome</name>
    <dbReference type="NCBI Taxonomy" id="412755"/>
    <lineage>
        <taxon>unclassified sequences</taxon>
        <taxon>metagenomes</taxon>
        <taxon>ecological metagenomes</taxon>
    </lineage>
</organism>
<dbReference type="EMBL" id="LAZR01026013">
    <property type="protein sequence ID" value="KKL70040.1"/>
    <property type="molecule type" value="Genomic_DNA"/>
</dbReference>
<dbReference type="SMART" id="SM01126">
    <property type="entry name" value="DDE_Tnp_IS1595"/>
    <property type="match status" value="1"/>
</dbReference>
<dbReference type="PANTHER" id="PTHR47163:SF2">
    <property type="entry name" value="SI:DKEY-17M8.2"/>
    <property type="match status" value="1"/>
</dbReference>
<evidence type="ECO:0000259" key="1">
    <source>
        <dbReference type="SMART" id="SM01126"/>
    </source>
</evidence>
<dbReference type="AlphaFoldDB" id="A0A0F9GKU5"/>
<reference evidence="2" key="1">
    <citation type="journal article" date="2015" name="Nature">
        <title>Complex archaea that bridge the gap between prokaryotes and eukaryotes.</title>
        <authorList>
            <person name="Spang A."/>
            <person name="Saw J.H."/>
            <person name="Jorgensen S.L."/>
            <person name="Zaremba-Niedzwiedzka K."/>
            <person name="Martijn J."/>
            <person name="Lind A.E."/>
            <person name="van Eijk R."/>
            <person name="Schleper C."/>
            <person name="Guy L."/>
            <person name="Ettema T.J."/>
        </authorList>
    </citation>
    <scope>NUCLEOTIDE SEQUENCE</scope>
</reference>
<dbReference type="NCBIfam" id="NF033547">
    <property type="entry name" value="transpos_IS1595"/>
    <property type="match status" value="1"/>
</dbReference>
<accession>A0A0F9GKU5</accession>